<dbReference type="EMBL" id="BTRK01000003">
    <property type="protein sequence ID" value="GMR40391.1"/>
    <property type="molecule type" value="Genomic_DNA"/>
</dbReference>
<sequence length="65" mass="7375">MGRPLTSNRRTDTTTEIWIKTVGSDVIETCGTAGTGRTDQAYWISRKKNVMMLGIVRNITTKKWE</sequence>
<evidence type="ECO:0000313" key="1">
    <source>
        <dbReference type="EMBL" id="GMR40378.1"/>
    </source>
</evidence>
<dbReference type="AlphaFoldDB" id="A0AAN4ZJW5"/>
<reference evidence="4" key="1">
    <citation type="submission" date="2022-10" db="EMBL/GenBank/DDBJ databases">
        <title>Genome assembly of Pristionchus species.</title>
        <authorList>
            <person name="Yoshida K."/>
            <person name="Sommer R.J."/>
        </authorList>
    </citation>
    <scope>NUCLEOTIDE SEQUENCE [LARGE SCALE GENOMIC DNA]</scope>
    <source>
        <strain evidence="3 4">RS5460</strain>
    </source>
</reference>
<proteinExistence type="predicted"/>
<dbReference type="EMBL" id="BTRK01000003">
    <property type="protein sequence ID" value="GMR40378.1"/>
    <property type="molecule type" value="Genomic_DNA"/>
</dbReference>
<evidence type="ECO:0000313" key="3">
    <source>
        <dbReference type="EMBL" id="GMR40397.1"/>
    </source>
</evidence>
<organism evidence="2 4">
    <name type="scientific">Pristionchus mayeri</name>
    <dbReference type="NCBI Taxonomy" id="1317129"/>
    <lineage>
        <taxon>Eukaryota</taxon>
        <taxon>Metazoa</taxon>
        <taxon>Ecdysozoa</taxon>
        <taxon>Nematoda</taxon>
        <taxon>Chromadorea</taxon>
        <taxon>Rhabditida</taxon>
        <taxon>Rhabditina</taxon>
        <taxon>Diplogasteromorpha</taxon>
        <taxon>Diplogasteroidea</taxon>
        <taxon>Neodiplogasteridae</taxon>
        <taxon>Pristionchus</taxon>
    </lineage>
</organism>
<accession>A0AAN4ZJW5</accession>
<feature type="non-terminal residue" evidence="2">
    <location>
        <position position="65"/>
    </location>
</feature>
<comment type="caution">
    <text evidence="2">The sequence shown here is derived from an EMBL/GenBank/DDBJ whole genome shotgun (WGS) entry which is preliminary data.</text>
</comment>
<evidence type="ECO:0000313" key="4">
    <source>
        <dbReference type="Proteomes" id="UP001328107"/>
    </source>
</evidence>
<name>A0AAN4ZJW5_9BILA</name>
<dbReference type="EMBL" id="BTRK01000003">
    <property type="protein sequence ID" value="GMR40397.1"/>
    <property type="molecule type" value="Genomic_DNA"/>
</dbReference>
<evidence type="ECO:0000313" key="2">
    <source>
        <dbReference type="EMBL" id="GMR40391.1"/>
    </source>
</evidence>
<gene>
    <name evidence="1" type="ORF">PMAYCL1PPCAC_10573</name>
    <name evidence="2" type="ORF">PMAYCL1PPCAC_10586</name>
    <name evidence="3" type="ORF">PMAYCL1PPCAC_10592</name>
</gene>
<reference evidence="2" key="2">
    <citation type="submission" date="2023-06" db="EMBL/GenBank/DDBJ databases">
        <title>Genome assembly of Pristionchus species.</title>
        <authorList>
            <person name="Yoshida K."/>
            <person name="Sommer R.J."/>
        </authorList>
    </citation>
    <scope>NUCLEOTIDE SEQUENCE</scope>
    <source>
        <strain evidence="2 4">RS5460</strain>
    </source>
</reference>
<keyword evidence="4" id="KW-1185">Reference proteome</keyword>
<protein>
    <submittedName>
        <fullName evidence="2">Uncharacterized protein</fullName>
    </submittedName>
</protein>
<dbReference type="Proteomes" id="UP001328107">
    <property type="component" value="Unassembled WGS sequence"/>
</dbReference>